<dbReference type="PRINTS" id="PR00096">
    <property type="entry name" value="GATASE"/>
</dbReference>
<keyword evidence="5" id="KW-0808">Transferase</keyword>
<sequence>MNHILLVDHYDSFTYNLLDLIYKSIPNCHVTVVKCDASDLLPHATDFSAIVLGPGPGSPLSSADVGYSSKLWTQSDVPVFGVCLGFQSLCCRFDWSIDRLAEVQHGYICPVQVTAPDHPLLKDVPSVFDAVRYHSLYAIPTNTQLNVLAHCTDTNSLVVPMAVAHPTLPYYGVQFHPESICSQYGQQIFSNFWQLAVAHNEKSHRNIVDTSSYWSSHCCNPRSIPRTITPPFLSLTYKSIDLAIDPVALCDYLKSESVKFQFLESAAVPGKHSIIAINDESSSLIYSALNSGTFNVTGYNTFYDTYEKGSVDGFYNLLQTYIDQQGTVSSGPADVPFWGGIVGYISYEAGMAGLGIASDVKNYDFSLMFARRSIVLSCNPPKVHILSVYIHDDPWVKQISSFIEHWSPEPVRESTFSAILKQPIAQLDREKYEQMVRQCQEYLHSGDSYELCLTQRVRVSIEPADSWEFYKKLRRMNPAPYACYLDLPGAIVASSSPERFLKWNAEGTCELRPIKGTVKKSSEMTFEKASEILNSRKERAENLMIVDLIRHDLNQICTNVEVSQLMKVEEYETVYQLVSAIIGTLRRSFHGLDLLRHALPPGSMTGAPKKRSVDILKSIEQDKTRGIYSGVIGYLDVAGRGDWSVVIRTAVLYTKDTTDTTHTWTLGAGGAVVALSTPEGEYEEMQAKLYSACQVFLR</sequence>
<dbReference type="Pfam" id="PF00117">
    <property type="entry name" value="GATase"/>
    <property type="match status" value="1"/>
</dbReference>
<dbReference type="SUPFAM" id="SSF52317">
    <property type="entry name" value="Class I glutamine amidotransferase-like"/>
    <property type="match status" value="1"/>
</dbReference>
<comment type="catalytic activity">
    <reaction evidence="1">
        <text>chorismate + L-glutamine = 4-amino-4-deoxychorismate + L-glutamate</text>
        <dbReference type="Rhea" id="RHEA:11672"/>
        <dbReference type="ChEBI" id="CHEBI:29748"/>
        <dbReference type="ChEBI" id="CHEBI:29985"/>
        <dbReference type="ChEBI" id="CHEBI:58359"/>
        <dbReference type="ChEBI" id="CHEBI:58406"/>
        <dbReference type="EC" id="2.6.1.85"/>
    </reaction>
</comment>
<evidence type="ECO:0000256" key="6">
    <source>
        <dbReference type="ARBA" id="ARBA00022909"/>
    </source>
</evidence>
<protein>
    <recommendedName>
        <fullName evidence="4">aminodeoxychorismate synthase</fullName>
        <ecNumber evidence="4">2.6.1.85</ecNumber>
    </recommendedName>
    <alternativeName>
        <fullName evidence="8">Para-aminobenzoate synthase</fullName>
    </alternativeName>
    <alternativeName>
        <fullName evidence="9">p-aminobenzoic acid synthase</fullName>
    </alternativeName>
</protein>
<dbReference type="InterPro" id="IPR006221">
    <property type="entry name" value="TrpG/PapA_dom"/>
</dbReference>
<dbReference type="GO" id="GO:0046656">
    <property type="term" value="P:folic acid biosynthetic process"/>
    <property type="evidence" value="ECO:0007669"/>
    <property type="project" value="UniProtKB-KW"/>
</dbReference>
<evidence type="ECO:0000313" key="13">
    <source>
        <dbReference type="EMBL" id="ODV90160.1"/>
    </source>
</evidence>
<dbReference type="EC" id="2.6.1.85" evidence="4"/>
<accession>A0A1E4TEH5</accession>
<gene>
    <name evidence="13" type="ORF">CANCADRAFT_1893</name>
</gene>
<evidence type="ECO:0000256" key="7">
    <source>
        <dbReference type="ARBA" id="ARBA00022962"/>
    </source>
</evidence>
<dbReference type="GO" id="GO:0046820">
    <property type="term" value="F:4-amino-4-deoxychorismate synthase activity"/>
    <property type="evidence" value="ECO:0007669"/>
    <property type="project" value="UniProtKB-EC"/>
</dbReference>
<organism evidence="13 14">
    <name type="scientific">Tortispora caseinolytica NRRL Y-17796</name>
    <dbReference type="NCBI Taxonomy" id="767744"/>
    <lineage>
        <taxon>Eukaryota</taxon>
        <taxon>Fungi</taxon>
        <taxon>Dikarya</taxon>
        <taxon>Ascomycota</taxon>
        <taxon>Saccharomycotina</taxon>
        <taxon>Trigonopsidomycetes</taxon>
        <taxon>Trigonopsidales</taxon>
        <taxon>Trigonopsidaceae</taxon>
        <taxon>Tortispora</taxon>
    </lineage>
</organism>
<dbReference type="GO" id="GO:0008153">
    <property type="term" value="P:4-aminobenzoate biosynthetic process"/>
    <property type="evidence" value="ECO:0007669"/>
    <property type="project" value="EnsemblFungi"/>
</dbReference>
<dbReference type="NCBIfam" id="TIGR00566">
    <property type="entry name" value="trpG_papA"/>
    <property type="match status" value="1"/>
</dbReference>
<dbReference type="PROSITE" id="PS51273">
    <property type="entry name" value="GATASE_TYPE_1"/>
    <property type="match status" value="1"/>
</dbReference>
<dbReference type="AlphaFoldDB" id="A0A1E4TEH5"/>
<evidence type="ECO:0000256" key="2">
    <source>
        <dbReference type="ARBA" id="ARBA00005009"/>
    </source>
</evidence>
<dbReference type="PANTHER" id="PTHR11236">
    <property type="entry name" value="AMINOBENZOATE/ANTHRANILATE SYNTHASE"/>
    <property type="match status" value="1"/>
</dbReference>
<feature type="domain" description="Chorismate-utilising enzyme C-terminal" evidence="11">
    <location>
        <begin position="429"/>
        <end position="688"/>
    </location>
</feature>
<dbReference type="InterPro" id="IPR010117">
    <property type="entry name" value="PabB_fungal"/>
</dbReference>
<evidence type="ECO:0000259" key="10">
    <source>
        <dbReference type="Pfam" id="PF00117"/>
    </source>
</evidence>
<comment type="pathway">
    <text evidence="2">Cofactor biosynthesis; tetrahydrofolate biosynthesis; 4-aminobenzoate from chorismate: step 1/2.</text>
</comment>
<evidence type="ECO:0000259" key="12">
    <source>
        <dbReference type="Pfam" id="PF04715"/>
    </source>
</evidence>
<reference evidence="14" key="1">
    <citation type="submission" date="2016-02" db="EMBL/GenBank/DDBJ databases">
        <title>Comparative genomics of biotechnologically important yeasts.</title>
        <authorList>
            <consortium name="DOE Joint Genome Institute"/>
            <person name="Riley R."/>
            <person name="Haridas S."/>
            <person name="Wolfe K.H."/>
            <person name="Lopes M.R."/>
            <person name="Hittinger C.T."/>
            <person name="Goker M."/>
            <person name="Salamov A."/>
            <person name="Wisecaver J."/>
            <person name="Long T.M."/>
            <person name="Aerts A.L."/>
            <person name="Barry K."/>
            <person name="Choi C."/>
            <person name="Clum A."/>
            <person name="Coughlan A.Y."/>
            <person name="Deshpande S."/>
            <person name="Douglass A.P."/>
            <person name="Hanson S.J."/>
            <person name="Klenk H.-P."/>
            <person name="Labutti K."/>
            <person name="Lapidus A."/>
            <person name="Lindquist E."/>
            <person name="Lipzen A."/>
            <person name="Meier-Kolthoff J.P."/>
            <person name="Ohm R.A."/>
            <person name="Otillar R.P."/>
            <person name="Pangilinan J."/>
            <person name="Peng Y."/>
            <person name="Rokas A."/>
            <person name="Rosa C.A."/>
            <person name="Scheuner C."/>
            <person name="Sibirny A.A."/>
            <person name="Slot J.C."/>
            <person name="Stielow J.B."/>
            <person name="Sun H."/>
            <person name="Kurtzman C.P."/>
            <person name="Blackwell M."/>
            <person name="Jeffries T.W."/>
            <person name="Grigoriev I.V."/>
        </authorList>
    </citation>
    <scope>NUCLEOTIDE SEQUENCE [LARGE SCALE GENOMIC DNA]</scope>
    <source>
        <strain evidence="14">NRRL Y-17796</strain>
    </source>
</reference>
<dbReference type="InterPro" id="IPR015890">
    <property type="entry name" value="Chorismate_C"/>
</dbReference>
<dbReference type="CDD" id="cd01743">
    <property type="entry name" value="GATase1_Anthranilate_Synthase"/>
    <property type="match status" value="1"/>
</dbReference>
<dbReference type="Pfam" id="PF00425">
    <property type="entry name" value="Chorismate_bind"/>
    <property type="match status" value="1"/>
</dbReference>
<proteinExistence type="inferred from homology"/>
<evidence type="ECO:0000256" key="9">
    <source>
        <dbReference type="ARBA" id="ARBA00031904"/>
    </source>
</evidence>
<evidence type="ECO:0000256" key="5">
    <source>
        <dbReference type="ARBA" id="ARBA00022679"/>
    </source>
</evidence>
<dbReference type="InterPro" id="IPR019999">
    <property type="entry name" value="Anth_synth_I-like"/>
</dbReference>
<evidence type="ECO:0000259" key="11">
    <source>
        <dbReference type="Pfam" id="PF00425"/>
    </source>
</evidence>
<dbReference type="EMBL" id="KV453842">
    <property type="protein sequence ID" value="ODV90160.1"/>
    <property type="molecule type" value="Genomic_DNA"/>
</dbReference>
<name>A0A1E4TEH5_9ASCO</name>
<dbReference type="GO" id="GO:0005737">
    <property type="term" value="C:cytoplasm"/>
    <property type="evidence" value="ECO:0007669"/>
    <property type="project" value="TreeGrafter"/>
</dbReference>
<dbReference type="InterPro" id="IPR006805">
    <property type="entry name" value="Anth_synth_I_N"/>
</dbReference>
<evidence type="ECO:0000313" key="14">
    <source>
        <dbReference type="Proteomes" id="UP000095023"/>
    </source>
</evidence>
<dbReference type="Gene3D" id="3.60.120.10">
    <property type="entry name" value="Anthranilate synthase"/>
    <property type="match status" value="1"/>
</dbReference>
<dbReference type="Gene3D" id="3.40.50.880">
    <property type="match status" value="1"/>
</dbReference>
<keyword evidence="6" id="KW-0289">Folate biosynthesis</keyword>
<keyword evidence="7" id="KW-0315">Glutamine amidotransferase</keyword>
<dbReference type="PANTHER" id="PTHR11236:SF18">
    <property type="entry name" value="AMINODEOXYCHORISMATE SYNTHASE"/>
    <property type="match status" value="1"/>
</dbReference>
<dbReference type="SUPFAM" id="SSF56322">
    <property type="entry name" value="ADC synthase"/>
    <property type="match status" value="1"/>
</dbReference>
<dbReference type="UniPathway" id="UPA00077">
    <property type="reaction ID" value="UER00149"/>
</dbReference>
<dbReference type="InterPro" id="IPR029062">
    <property type="entry name" value="Class_I_gatase-like"/>
</dbReference>
<dbReference type="Pfam" id="PF04715">
    <property type="entry name" value="Anth_synt_I_N"/>
    <property type="match status" value="1"/>
</dbReference>
<evidence type="ECO:0000256" key="4">
    <source>
        <dbReference type="ARBA" id="ARBA00013139"/>
    </source>
</evidence>
<dbReference type="GO" id="GO:0046654">
    <property type="term" value="P:tetrahydrofolate biosynthetic process"/>
    <property type="evidence" value="ECO:0007669"/>
    <property type="project" value="UniProtKB-UniPathway"/>
</dbReference>
<dbReference type="GO" id="GO:0000162">
    <property type="term" value="P:L-tryptophan biosynthetic process"/>
    <property type="evidence" value="ECO:0007669"/>
    <property type="project" value="TreeGrafter"/>
</dbReference>
<dbReference type="InterPro" id="IPR017926">
    <property type="entry name" value="GATASE"/>
</dbReference>
<dbReference type="PRINTS" id="PR00097">
    <property type="entry name" value="ANTSNTHASEII"/>
</dbReference>
<evidence type="ECO:0000256" key="3">
    <source>
        <dbReference type="ARBA" id="ARBA00005970"/>
    </source>
</evidence>
<dbReference type="NCBIfam" id="TIGR01823">
    <property type="entry name" value="PabB-fungal"/>
    <property type="match status" value="1"/>
</dbReference>
<evidence type="ECO:0000256" key="8">
    <source>
        <dbReference type="ARBA" id="ARBA00031329"/>
    </source>
</evidence>
<dbReference type="OrthoDB" id="64220at2759"/>
<dbReference type="InterPro" id="IPR005801">
    <property type="entry name" value="ADC_synthase"/>
</dbReference>
<dbReference type="Proteomes" id="UP000095023">
    <property type="component" value="Unassembled WGS sequence"/>
</dbReference>
<evidence type="ECO:0000256" key="1">
    <source>
        <dbReference type="ARBA" id="ARBA00001000"/>
    </source>
</evidence>
<keyword evidence="14" id="KW-1185">Reference proteome</keyword>
<comment type="similarity">
    <text evidence="3">In the C-terminal section; belongs to the anthranilate synthase component I family.</text>
</comment>
<feature type="domain" description="Glutamine amidotransferase" evidence="10">
    <location>
        <begin position="5"/>
        <end position="192"/>
    </location>
</feature>
<feature type="domain" description="Anthranilate synthase component I N-terminal" evidence="12">
    <location>
        <begin position="244"/>
        <end position="375"/>
    </location>
</feature>